<dbReference type="RefSeq" id="WP_191249801.1">
    <property type="nucleotide sequence ID" value="NZ_BNCI01000001.1"/>
</dbReference>
<reference evidence="1" key="1">
    <citation type="journal article" date="2014" name="Int. J. Syst. Evol. Microbiol.">
        <title>Complete genome sequence of Corynebacterium casei LMG S-19264T (=DSM 44701T), isolated from a smear-ripened cheese.</title>
        <authorList>
            <consortium name="US DOE Joint Genome Institute (JGI-PGF)"/>
            <person name="Walter F."/>
            <person name="Albersmeier A."/>
            <person name="Kalinowski J."/>
            <person name="Ruckert C."/>
        </authorList>
    </citation>
    <scope>NUCLEOTIDE SEQUENCE</scope>
    <source>
        <strain evidence="1">KCTC 42590</strain>
    </source>
</reference>
<proteinExistence type="predicted"/>
<comment type="caution">
    <text evidence="1">The sequence shown here is derived from an EMBL/GenBank/DDBJ whole genome shotgun (WGS) entry which is preliminary data.</text>
</comment>
<sequence>MSVLKKIPKMNDNDLRQLFLNANHLIEKSKMVEQANAVIDAIESEWQRRLERFDKGLYKADTPEEGVLKAVGYKVGNDGVTHKIRHQLLDYVMTRSLPSIGSPAYLAEWGEPDTKERYRKLHRVIRVLASSGKKFQNMDTAVHQWEEDLEYLEEKYYQKYY</sequence>
<dbReference type="EMBL" id="BNCI01000001">
    <property type="protein sequence ID" value="GHF12495.1"/>
    <property type="molecule type" value="Genomic_DNA"/>
</dbReference>
<gene>
    <name evidence="1" type="ORF">GCM10017044_03060</name>
</gene>
<reference evidence="1" key="2">
    <citation type="submission" date="2020-09" db="EMBL/GenBank/DDBJ databases">
        <authorList>
            <person name="Sun Q."/>
            <person name="Kim S."/>
        </authorList>
    </citation>
    <scope>NUCLEOTIDE SEQUENCE</scope>
    <source>
        <strain evidence="1">KCTC 42590</strain>
    </source>
</reference>
<evidence type="ECO:0000313" key="1">
    <source>
        <dbReference type="EMBL" id="GHF12495.1"/>
    </source>
</evidence>
<name>A0A919AJJ1_9PROT</name>
<accession>A0A919AJJ1</accession>
<dbReference type="AlphaFoldDB" id="A0A919AJJ1"/>
<organism evidence="1 2">
    <name type="scientific">Kordiimonas sediminis</name>
    <dbReference type="NCBI Taxonomy" id="1735581"/>
    <lineage>
        <taxon>Bacteria</taxon>
        <taxon>Pseudomonadati</taxon>
        <taxon>Pseudomonadota</taxon>
        <taxon>Alphaproteobacteria</taxon>
        <taxon>Kordiimonadales</taxon>
        <taxon>Kordiimonadaceae</taxon>
        <taxon>Kordiimonas</taxon>
    </lineage>
</organism>
<dbReference type="Proteomes" id="UP000630923">
    <property type="component" value="Unassembled WGS sequence"/>
</dbReference>
<keyword evidence="2" id="KW-1185">Reference proteome</keyword>
<protein>
    <submittedName>
        <fullName evidence="1">Uncharacterized protein</fullName>
    </submittedName>
</protein>
<evidence type="ECO:0000313" key="2">
    <source>
        <dbReference type="Proteomes" id="UP000630923"/>
    </source>
</evidence>